<dbReference type="Gene3D" id="3.40.50.300">
    <property type="entry name" value="P-loop containing nucleotide triphosphate hydrolases"/>
    <property type="match status" value="1"/>
</dbReference>
<dbReference type="Pfam" id="PF13923">
    <property type="entry name" value="zf-C3HC4_2"/>
    <property type="match status" value="1"/>
</dbReference>
<dbReference type="PROSITE" id="PS51194">
    <property type="entry name" value="HELICASE_CTER"/>
    <property type="match status" value="1"/>
</dbReference>
<feature type="domain" description="Helicase ATP-binding" evidence="14">
    <location>
        <begin position="340"/>
        <end position="515"/>
    </location>
</feature>
<keyword evidence="3" id="KW-0479">Metal-binding</keyword>
<feature type="domain" description="Helicase C-terminal" evidence="15">
    <location>
        <begin position="756"/>
        <end position="923"/>
    </location>
</feature>
<dbReference type="InterPro" id="IPR001650">
    <property type="entry name" value="Helicase_C-like"/>
</dbReference>
<dbReference type="SMART" id="SM00490">
    <property type="entry name" value="HELICc"/>
    <property type="match status" value="1"/>
</dbReference>
<evidence type="ECO:0000256" key="8">
    <source>
        <dbReference type="ARBA" id="ARBA00022833"/>
    </source>
</evidence>
<dbReference type="InterPro" id="IPR027417">
    <property type="entry name" value="P-loop_NTPase"/>
</dbReference>
<evidence type="ECO:0000256" key="4">
    <source>
        <dbReference type="ARBA" id="ARBA00022741"/>
    </source>
</evidence>
<name>A0A510NV79_TALPI</name>
<dbReference type="Pfam" id="PF00271">
    <property type="entry name" value="Helicase_C"/>
    <property type="match status" value="1"/>
</dbReference>
<dbReference type="GO" id="GO:0004386">
    <property type="term" value="F:helicase activity"/>
    <property type="evidence" value="ECO:0007669"/>
    <property type="project" value="UniProtKB-KW"/>
</dbReference>
<dbReference type="GO" id="GO:0008094">
    <property type="term" value="F:ATP-dependent activity, acting on DNA"/>
    <property type="evidence" value="ECO:0007669"/>
    <property type="project" value="TreeGrafter"/>
</dbReference>
<sequence length="939" mass="104200">MPARGKRPAQAVVDLTRDGQENAHRPTKIGRSSQTNSSVPLANVTNGQRFGQDIDYISLSQLDDDDFNSIVPATQGGDDLDLNSYQLYGCLNTKIVGVRFYTGYASSGERVTLQREPFNQYDNNAIKVLSVMGAQIGHIPRTVASDLAKYMDSRSLVIEGMLTGNIGTYDCPIALNLFGPSDPIRKDQVRTQMRADRLPLTELIRTEQDKARKEWQRQRALKEAEKKRGTGVYPTLQKPKQAMESTSLEDLVQQSSSITAHRVDQAVERFGNTEVDLENMPMVETPFGMKTQLLSYQRQGLAWMLDKESPKLPEVGAKDVQLWKKEHGRYKNIATNYATSTPPPLASGGILADDMGLGKTIQTISLIMAKSNADGNGITAPTLIVSPVGVMSNWKQQIEAHVKPEFVPKILVYHGTGKKEGSKLKDHGVVITSYGAIASEYDADKKKAKSTRSGLYSLKWRRIVLDEGHTLRNPRSKGALAACHLDADSRWSLTGTPIINNLKDLYSQIRFLRLSGGLEDLAMFNAVLIRPLTNGDPMGATILQALMGAICLRRRKDMAFVNLRLPDMKMHVLRVKFEDHELKKYEMFQDEARGMFDKFKLQFGGPSGGVTHKAGGITYSHVLEILLRLRQVCNHWSLCKNRVEKLMALLGESEKKVVELTPENIKALQDVLQLQIESQETCAVCLDNLSEPVITACAHAFDKSCIEQVIERQHKCPLCRAELKDNGALVAPATEMGEDSGADHAEAVDASAPSSKIKALIKILTAKGQAEQTKTVVFSQWTSFLDIIEPHLTANKVRFTRIDGKLNSNKRDQAIAEFSNDPKCTVLLASLNVCSVGLNLVAANQVILCDSWWAPAIEDQAIDRVYRLGQTRETTVWRLVMEGSIEDAVLKIQATKRELSSTALSERIDKKGESMQSRLADLEKLLRRVDEPSTQEVSN</sequence>
<dbReference type="GO" id="GO:0003676">
    <property type="term" value="F:nucleic acid binding"/>
    <property type="evidence" value="ECO:0007669"/>
    <property type="project" value="InterPro"/>
</dbReference>
<evidence type="ECO:0000256" key="10">
    <source>
        <dbReference type="ARBA" id="ARBA00023242"/>
    </source>
</evidence>
<dbReference type="Gene3D" id="3.30.70.2330">
    <property type="match status" value="1"/>
</dbReference>
<evidence type="ECO:0000259" key="14">
    <source>
        <dbReference type="PROSITE" id="PS51192"/>
    </source>
</evidence>
<dbReference type="PANTHER" id="PTHR45626">
    <property type="entry name" value="TRANSCRIPTION TERMINATION FACTOR 2-RELATED"/>
    <property type="match status" value="1"/>
</dbReference>
<feature type="compositionally biased region" description="Basic and acidic residues" evidence="12">
    <location>
        <begin position="15"/>
        <end position="24"/>
    </location>
</feature>
<dbReference type="InterPro" id="IPR050628">
    <property type="entry name" value="SNF2_RAD54_helicase_TF"/>
</dbReference>
<keyword evidence="5 11" id="KW-0863">Zinc-finger</keyword>
<comment type="subcellular location">
    <subcellularLocation>
        <location evidence="1">Nucleus</location>
    </subcellularLocation>
</comment>
<dbReference type="Proteomes" id="UP000053095">
    <property type="component" value="Unassembled WGS sequence"/>
</dbReference>
<evidence type="ECO:0000259" key="13">
    <source>
        <dbReference type="PROSITE" id="PS50089"/>
    </source>
</evidence>
<proteinExistence type="inferred from homology"/>
<evidence type="ECO:0000256" key="1">
    <source>
        <dbReference type="ARBA" id="ARBA00004123"/>
    </source>
</evidence>
<feature type="compositionally biased region" description="Polar residues" evidence="12">
    <location>
        <begin position="30"/>
        <end position="45"/>
    </location>
</feature>
<comment type="similarity">
    <text evidence="2">Belongs to the SNF2/RAD54 helicase family.</text>
</comment>
<gene>
    <name evidence="16" type="ORF">TCE0_018r04774</name>
</gene>
<dbReference type="CDD" id="cd18793">
    <property type="entry name" value="SF2_C_SNF"/>
    <property type="match status" value="1"/>
</dbReference>
<dbReference type="PROSITE" id="PS51192">
    <property type="entry name" value="HELICASE_ATP_BIND_1"/>
    <property type="match status" value="1"/>
</dbReference>
<evidence type="ECO:0000313" key="16">
    <source>
        <dbReference type="EMBL" id="GAM36013.1"/>
    </source>
</evidence>
<evidence type="ECO:0000256" key="11">
    <source>
        <dbReference type="PROSITE-ProRule" id="PRU00175"/>
    </source>
</evidence>
<dbReference type="InterPro" id="IPR000330">
    <property type="entry name" value="SNF2_N"/>
</dbReference>
<reference evidence="17" key="1">
    <citation type="journal article" date="2015" name="Genome Announc.">
        <title>Draft genome sequence of Talaromyces cellulolyticus strain Y-94, a source of lignocellulosic biomass-degrading enzymes.</title>
        <authorList>
            <person name="Fujii T."/>
            <person name="Koike H."/>
            <person name="Sawayama S."/>
            <person name="Yano S."/>
            <person name="Inoue H."/>
        </authorList>
    </citation>
    <scope>NUCLEOTIDE SEQUENCE [LARGE SCALE GENOMIC DNA]</scope>
    <source>
        <strain evidence="17">Y-94</strain>
    </source>
</reference>
<dbReference type="SMART" id="SM00910">
    <property type="entry name" value="HIRAN"/>
    <property type="match status" value="1"/>
</dbReference>
<keyword evidence="9" id="KW-0067">ATP-binding</keyword>
<dbReference type="PANTHER" id="PTHR45626:SF11">
    <property type="entry name" value="FAMILY HELICASE, PUTATIVE (AFU_ORTHOLOGUE AFUA_5G06590)-RELATED"/>
    <property type="match status" value="1"/>
</dbReference>
<accession>A0A510NV79</accession>
<dbReference type="SMART" id="SM00487">
    <property type="entry name" value="DEXDc"/>
    <property type="match status" value="1"/>
</dbReference>
<dbReference type="AlphaFoldDB" id="A0A510NV79"/>
<dbReference type="InterPro" id="IPR001841">
    <property type="entry name" value="Znf_RING"/>
</dbReference>
<dbReference type="GO" id="GO:0016818">
    <property type="term" value="F:hydrolase activity, acting on acid anhydrides, in phosphorus-containing anhydrides"/>
    <property type="evidence" value="ECO:0007669"/>
    <property type="project" value="InterPro"/>
</dbReference>
<evidence type="ECO:0000256" key="2">
    <source>
        <dbReference type="ARBA" id="ARBA00007025"/>
    </source>
</evidence>
<dbReference type="GO" id="GO:0005524">
    <property type="term" value="F:ATP binding"/>
    <property type="evidence" value="ECO:0007669"/>
    <property type="project" value="UniProtKB-KW"/>
</dbReference>
<evidence type="ECO:0000256" key="6">
    <source>
        <dbReference type="ARBA" id="ARBA00022801"/>
    </source>
</evidence>
<dbReference type="SUPFAM" id="SSF57850">
    <property type="entry name" value="RING/U-box"/>
    <property type="match status" value="1"/>
</dbReference>
<evidence type="ECO:0000256" key="9">
    <source>
        <dbReference type="ARBA" id="ARBA00022840"/>
    </source>
</evidence>
<keyword evidence="17" id="KW-1185">Reference proteome</keyword>
<dbReference type="GO" id="GO:0005634">
    <property type="term" value="C:nucleus"/>
    <property type="evidence" value="ECO:0007669"/>
    <property type="project" value="UniProtKB-SubCell"/>
</dbReference>
<keyword evidence="4" id="KW-0547">Nucleotide-binding</keyword>
<evidence type="ECO:0000256" key="3">
    <source>
        <dbReference type="ARBA" id="ARBA00022723"/>
    </source>
</evidence>
<keyword evidence="10" id="KW-0539">Nucleus</keyword>
<dbReference type="InterPro" id="IPR014001">
    <property type="entry name" value="Helicase_ATP-bd"/>
</dbReference>
<dbReference type="Pfam" id="PF00176">
    <property type="entry name" value="SNF2-rel_dom"/>
    <property type="match status" value="1"/>
</dbReference>
<feature type="region of interest" description="Disordered" evidence="12">
    <location>
        <begin position="1"/>
        <end position="45"/>
    </location>
</feature>
<protein>
    <submittedName>
        <fullName evidence="16">SWI/SNF related protein</fullName>
    </submittedName>
</protein>
<evidence type="ECO:0000256" key="12">
    <source>
        <dbReference type="SAM" id="MobiDB-lite"/>
    </source>
</evidence>
<dbReference type="InterPro" id="IPR049730">
    <property type="entry name" value="SNF2/RAD54-like_C"/>
</dbReference>
<evidence type="ECO:0000256" key="5">
    <source>
        <dbReference type="ARBA" id="ARBA00022771"/>
    </source>
</evidence>
<keyword evidence="8" id="KW-0862">Zinc</keyword>
<dbReference type="Pfam" id="PF08797">
    <property type="entry name" value="HIRAN"/>
    <property type="match status" value="1"/>
</dbReference>
<feature type="domain" description="RING-type" evidence="13">
    <location>
        <begin position="682"/>
        <end position="720"/>
    </location>
</feature>
<dbReference type="InterPro" id="IPR014905">
    <property type="entry name" value="HIRAN"/>
</dbReference>
<dbReference type="PROSITE" id="PS50089">
    <property type="entry name" value="ZF_RING_2"/>
    <property type="match status" value="1"/>
</dbReference>
<dbReference type="Gene3D" id="3.40.50.10810">
    <property type="entry name" value="Tandem AAA-ATPase domain"/>
    <property type="match status" value="1"/>
</dbReference>
<dbReference type="SUPFAM" id="SSF52540">
    <property type="entry name" value="P-loop containing nucleoside triphosphate hydrolases"/>
    <property type="match status" value="2"/>
</dbReference>
<dbReference type="GO" id="GO:0006281">
    <property type="term" value="P:DNA repair"/>
    <property type="evidence" value="ECO:0007669"/>
    <property type="project" value="TreeGrafter"/>
</dbReference>
<dbReference type="EMBL" id="DF933814">
    <property type="protein sequence ID" value="GAM36013.1"/>
    <property type="molecule type" value="Genomic_DNA"/>
</dbReference>
<organism evidence="16 17">
    <name type="scientific">Talaromyces pinophilus</name>
    <name type="common">Penicillium pinophilum</name>
    <dbReference type="NCBI Taxonomy" id="128442"/>
    <lineage>
        <taxon>Eukaryota</taxon>
        <taxon>Fungi</taxon>
        <taxon>Dikarya</taxon>
        <taxon>Ascomycota</taxon>
        <taxon>Pezizomycotina</taxon>
        <taxon>Eurotiomycetes</taxon>
        <taxon>Eurotiomycetidae</taxon>
        <taxon>Eurotiales</taxon>
        <taxon>Trichocomaceae</taxon>
        <taxon>Talaromyces</taxon>
        <taxon>Talaromyces sect. Talaromyces</taxon>
    </lineage>
</organism>
<evidence type="ECO:0000256" key="7">
    <source>
        <dbReference type="ARBA" id="ARBA00022806"/>
    </source>
</evidence>
<keyword evidence="6" id="KW-0378">Hydrolase</keyword>
<dbReference type="Gene3D" id="3.30.40.10">
    <property type="entry name" value="Zinc/RING finger domain, C3HC4 (zinc finger)"/>
    <property type="match status" value="1"/>
</dbReference>
<keyword evidence="7" id="KW-0347">Helicase</keyword>
<dbReference type="InterPro" id="IPR013083">
    <property type="entry name" value="Znf_RING/FYVE/PHD"/>
</dbReference>
<dbReference type="InterPro" id="IPR038718">
    <property type="entry name" value="SNF2-like_sf"/>
</dbReference>
<evidence type="ECO:0000259" key="15">
    <source>
        <dbReference type="PROSITE" id="PS51194"/>
    </source>
</evidence>
<dbReference type="GO" id="GO:0008270">
    <property type="term" value="F:zinc ion binding"/>
    <property type="evidence" value="ECO:0007669"/>
    <property type="project" value="UniProtKB-KW"/>
</dbReference>
<dbReference type="SMART" id="SM00184">
    <property type="entry name" value="RING"/>
    <property type="match status" value="1"/>
</dbReference>
<evidence type="ECO:0000313" key="17">
    <source>
        <dbReference type="Proteomes" id="UP000053095"/>
    </source>
</evidence>